<protein>
    <recommendedName>
        <fullName evidence="6">O-antigen ligase-related domain-containing protein</fullName>
    </recommendedName>
</protein>
<dbReference type="AlphaFoldDB" id="A0A3A8A850"/>
<dbReference type="RefSeq" id="WP_109769055.1">
    <property type="nucleotide sequence ID" value="NZ_QFWV02000007.1"/>
</dbReference>
<dbReference type="PANTHER" id="PTHR37422:SF13">
    <property type="entry name" value="LIPOPOLYSACCHARIDE BIOSYNTHESIS PROTEIN PA4999-RELATED"/>
    <property type="match status" value="1"/>
</dbReference>
<feature type="transmembrane region" description="Helical" evidence="5">
    <location>
        <begin position="199"/>
        <end position="215"/>
    </location>
</feature>
<evidence type="ECO:0000259" key="6">
    <source>
        <dbReference type="Pfam" id="PF04932"/>
    </source>
</evidence>
<dbReference type="Proteomes" id="UP000246132">
    <property type="component" value="Unassembled WGS sequence"/>
</dbReference>
<gene>
    <name evidence="7" type="ORF">DEM25_013055</name>
</gene>
<feature type="transmembrane region" description="Helical" evidence="5">
    <location>
        <begin position="177"/>
        <end position="193"/>
    </location>
</feature>
<dbReference type="InterPro" id="IPR007016">
    <property type="entry name" value="O-antigen_ligase-rel_domated"/>
</dbReference>
<dbReference type="Pfam" id="PF04932">
    <property type="entry name" value="Wzy_C"/>
    <property type="match status" value="1"/>
</dbReference>
<keyword evidence="2 5" id="KW-0812">Transmembrane</keyword>
<dbReference type="GO" id="GO:0016020">
    <property type="term" value="C:membrane"/>
    <property type="evidence" value="ECO:0007669"/>
    <property type="project" value="UniProtKB-SubCell"/>
</dbReference>
<evidence type="ECO:0000313" key="8">
    <source>
        <dbReference type="Proteomes" id="UP000246132"/>
    </source>
</evidence>
<evidence type="ECO:0000256" key="1">
    <source>
        <dbReference type="ARBA" id="ARBA00004141"/>
    </source>
</evidence>
<evidence type="ECO:0000256" key="3">
    <source>
        <dbReference type="ARBA" id="ARBA00022989"/>
    </source>
</evidence>
<feature type="transmembrane region" description="Helical" evidence="5">
    <location>
        <begin position="12"/>
        <end position="42"/>
    </location>
</feature>
<feature type="transmembrane region" description="Helical" evidence="5">
    <location>
        <begin position="113"/>
        <end position="134"/>
    </location>
</feature>
<feature type="transmembrane region" description="Helical" evidence="5">
    <location>
        <begin position="227"/>
        <end position="246"/>
    </location>
</feature>
<keyword evidence="8" id="KW-1185">Reference proteome</keyword>
<feature type="transmembrane region" description="Helical" evidence="5">
    <location>
        <begin position="358"/>
        <end position="376"/>
    </location>
</feature>
<dbReference type="OrthoDB" id="7915840at2"/>
<evidence type="ECO:0000256" key="2">
    <source>
        <dbReference type="ARBA" id="ARBA00022692"/>
    </source>
</evidence>
<evidence type="ECO:0000256" key="4">
    <source>
        <dbReference type="ARBA" id="ARBA00023136"/>
    </source>
</evidence>
<comment type="caution">
    <text evidence="7">The sequence shown here is derived from an EMBL/GenBank/DDBJ whole genome shotgun (WGS) entry which is preliminary data.</text>
</comment>
<feature type="domain" description="O-antigen ligase-related" evidence="6">
    <location>
        <begin position="183"/>
        <end position="331"/>
    </location>
</feature>
<organism evidence="7 8">
    <name type="scientific">Oceaniradius stylonematis</name>
    <dbReference type="NCBI Taxonomy" id="2184161"/>
    <lineage>
        <taxon>Bacteria</taxon>
        <taxon>Pseudomonadati</taxon>
        <taxon>Pseudomonadota</taxon>
        <taxon>Alphaproteobacteria</taxon>
        <taxon>Hyphomicrobiales</taxon>
        <taxon>Ahrensiaceae</taxon>
        <taxon>Oceaniradius</taxon>
    </lineage>
</organism>
<dbReference type="EMBL" id="QFWV02000007">
    <property type="protein sequence ID" value="RKF06507.1"/>
    <property type="molecule type" value="Genomic_DNA"/>
</dbReference>
<keyword evidence="3 5" id="KW-1133">Transmembrane helix</keyword>
<accession>A0A3A8A850</accession>
<feature type="transmembrane region" description="Helical" evidence="5">
    <location>
        <begin position="320"/>
        <end position="346"/>
    </location>
</feature>
<evidence type="ECO:0000256" key="5">
    <source>
        <dbReference type="SAM" id="Phobius"/>
    </source>
</evidence>
<feature type="transmembrane region" description="Helical" evidence="5">
    <location>
        <begin position="154"/>
        <end position="170"/>
    </location>
</feature>
<comment type="subcellular location">
    <subcellularLocation>
        <location evidence="1">Membrane</location>
        <topology evidence="1">Multi-pass membrane protein</topology>
    </subcellularLocation>
</comment>
<feature type="transmembrane region" description="Helical" evidence="5">
    <location>
        <begin position="80"/>
        <end position="101"/>
    </location>
</feature>
<reference evidence="7 8" key="1">
    <citation type="journal article" date="2018" name="Int. J. Syst. Bacteriol.">
        <title>Oceaniradius stylonemae gen. nov., sp. nov., isolated from a red alga, Stylonema cornu-cervi.</title>
        <authorList>
            <person name="Jeong S."/>
        </authorList>
    </citation>
    <scope>NUCLEOTIDE SEQUENCE [LARGE SCALE GENOMIC DNA]</scope>
    <source>
        <strain evidence="7 8">StC1</strain>
    </source>
</reference>
<feature type="transmembrane region" description="Helical" evidence="5">
    <location>
        <begin position="54"/>
        <end position="74"/>
    </location>
</feature>
<proteinExistence type="predicted"/>
<name>A0A3A8A850_9HYPH</name>
<dbReference type="InterPro" id="IPR051533">
    <property type="entry name" value="WaaL-like"/>
</dbReference>
<sequence>MPSNSTLNRYYMIVMYAALGMGGSVFSIMAVGAAVFSAAKIFLGRLTMTRQPMILSVAVAGLAYFGSGLLIIAANPADAANYTLAVERLIFLGFLPLYLQISLMDRESLRDSLEIGAALGAAGVATWAMVEWAVYPLETISFRAHGAPGNPGPYATTAAVLFACCLLASFRAGRTRRPLFVAASLCAAFGLIMSGMRTVYPALIVLPVLLFITWPEARQRLAKRGAMWAFAASAVLLVSVGSVVLMSRLGHLLTMANFSGFSPTAANSIGERIALWHCAGQALMEAPLLGLGRSGAYQYMGECTNALVGQPIVYSHFHNAIATAAAFGGLVEISATVALLLVPFYWCWRYWRDSDARYAIVLILSVLAIYGLNGLANLMLGHDIHDMLFVHLIAVACALLAGSRAETSASGHS</sequence>
<evidence type="ECO:0000313" key="7">
    <source>
        <dbReference type="EMBL" id="RKF06507.1"/>
    </source>
</evidence>
<keyword evidence="4 5" id="KW-0472">Membrane</keyword>
<dbReference type="PANTHER" id="PTHR37422">
    <property type="entry name" value="TEICHURONIC ACID BIOSYNTHESIS PROTEIN TUAE"/>
    <property type="match status" value="1"/>
</dbReference>